<dbReference type="SUPFAM" id="SSF51445">
    <property type="entry name" value="(Trans)glycosidases"/>
    <property type="match status" value="1"/>
</dbReference>
<feature type="domain" description="Glycoside Hydrolase 20C C-terminal" evidence="4">
    <location>
        <begin position="421"/>
        <end position="608"/>
    </location>
</feature>
<accession>A0A0A5GEM3</accession>
<dbReference type="Gene3D" id="1.20.120.670">
    <property type="entry name" value="N-acetyl-b-d-glucoasminidase"/>
    <property type="match status" value="1"/>
</dbReference>
<dbReference type="Pfam" id="PF00728">
    <property type="entry name" value="Glyco_hydro_20"/>
    <property type="match status" value="1"/>
</dbReference>
<proteinExistence type="inferred from homology"/>
<dbReference type="AlphaFoldDB" id="A0A0A5GEM3"/>
<name>A0A0A5GEM3_9BACI</name>
<dbReference type="PANTHER" id="PTHR21040:SF8">
    <property type="entry name" value="BCDNA.GH04120"/>
    <property type="match status" value="1"/>
</dbReference>
<dbReference type="STRING" id="1385511.GCA_000425225_01642"/>
<evidence type="ECO:0000256" key="2">
    <source>
        <dbReference type="ARBA" id="ARBA00022801"/>
    </source>
</evidence>
<dbReference type="InterPro" id="IPR015883">
    <property type="entry name" value="Glyco_hydro_20_cat"/>
</dbReference>
<comment type="similarity">
    <text evidence="1">Belongs to the glycosyl hydrolase 20 family.</text>
</comment>
<dbReference type="CDD" id="cd06565">
    <property type="entry name" value="GH20_GcnA-like"/>
    <property type="match status" value="1"/>
</dbReference>
<keyword evidence="6" id="KW-1185">Reference proteome</keyword>
<dbReference type="GO" id="GO:0005975">
    <property type="term" value="P:carbohydrate metabolic process"/>
    <property type="evidence" value="ECO:0007669"/>
    <property type="project" value="InterPro"/>
</dbReference>
<comment type="caution">
    <text evidence="5">The sequence shown here is derived from an EMBL/GenBank/DDBJ whole genome shotgun (WGS) entry which is preliminary data.</text>
</comment>
<evidence type="ECO:0000313" key="6">
    <source>
        <dbReference type="Proteomes" id="UP000030403"/>
    </source>
</evidence>
<evidence type="ECO:0000259" key="3">
    <source>
        <dbReference type="Pfam" id="PF00728"/>
    </source>
</evidence>
<feature type="domain" description="Glycoside hydrolase family 20 catalytic" evidence="3">
    <location>
        <begin position="92"/>
        <end position="278"/>
    </location>
</feature>
<dbReference type="PANTHER" id="PTHR21040">
    <property type="entry name" value="BCDNA.GH04120"/>
    <property type="match status" value="1"/>
</dbReference>
<dbReference type="InterPro" id="IPR038901">
    <property type="entry name" value="HEXDC-like"/>
</dbReference>
<keyword evidence="2 5" id="KW-0378">Hydrolase</keyword>
<dbReference type="eggNOG" id="COG3525">
    <property type="taxonomic scope" value="Bacteria"/>
</dbReference>
<sequence>MKLSFKGDLKELTQGMEQLSSEIGFSLSEEGVPVSVHKWDQQKLQVIYQNGEAHIYYQENIHFFRALGLFLEHVSRRDSFTLEEKPQFITNGIMLDCSRNAVMQIQQMKRLVRTMAKMGLNMLMLYMEDTYEIKEQPYFGYMRGRYSKEELREIDTYAHQFGIEVIPSIQTLAHLSTFLRWDTSNQYKDTSDILLAGSPDTYELIQQMIESASSSFRSNRIHIGMDEAHLMGKGQYLKKNGYQSTFQIMNDHLNEVLNITSEKGLNPMIWSDMYFRMASKEGHYYDQYAIIPKDVIEEMPKEVQFVYWDYYHEDEAVYRGFLKKHKEFGSTPLFAGGLWTWNGISINYDKAWNTTQAALSACKKEGVTEIFATLWGDDGAETNAFSSLLGLQLLAEHNYSDHVGVEKVKRRFQFCTGADADAFLALGKLDQPPFKSKEVQLEPDNPSKFLLWQDPLMGMFDKQIEGIPLNDYYCELEGELKEAKQKVGEWSSIFDVPSQICSVLSIKSELGIRLKKLYDAQDHQSLEKFLNQDLPLLKERIETLRTLHCDEWMNHHKPFGWETLDIRYGGLLARIDTTRRRLDQYLQGEIDSIAELEQEKLKYLKERDAPGFVRSNVYKNIVTPNVF</sequence>
<dbReference type="Gene3D" id="3.20.20.80">
    <property type="entry name" value="Glycosidases"/>
    <property type="match status" value="1"/>
</dbReference>
<dbReference type="OrthoDB" id="383771at2"/>
<dbReference type="RefSeq" id="WP_027448509.1">
    <property type="nucleotide sequence ID" value="NZ_AVPF01000007.1"/>
</dbReference>
<reference evidence="5 6" key="1">
    <citation type="submission" date="2013-08" db="EMBL/GenBank/DDBJ databases">
        <authorList>
            <person name="Huang J."/>
            <person name="Wang G."/>
        </authorList>
    </citation>
    <scope>NUCLEOTIDE SEQUENCE [LARGE SCALE GENOMIC DNA]</scope>
    <source>
        <strain evidence="5 6">BH030004</strain>
    </source>
</reference>
<dbReference type="Proteomes" id="UP000030403">
    <property type="component" value="Unassembled WGS sequence"/>
</dbReference>
<dbReference type="GO" id="GO:0004563">
    <property type="term" value="F:beta-N-acetylhexosaminidase activity"/>
    <property type="evidence" value="ECO:0007669"/>
    <property type="project" value="UniProtKB-ARBA"/>
</dbReference>
<evidence type="ECO:0000256" key="1">
    <source>
        <dbReference type="ARBA" id="ARBA00006285"/>
    </source>
</evidence>
<organism evidence="5 6">
    <name type="scientific">Pontibacillus marinus BH030004 = DSM 16465</name>
    <dbReference type="NCBI Taxonomy" id="1385511"/>
    <lineage>
        <taxon>Bacteria</taxon>
        <taxon>Bacillati</taxon>
        <taxon>Bacillota</taxon>
        <taxon>Bacilli</taxon>
        <taxon>Bacillales</taxon>
        <taxon>Bacillaceae</taxon>
        <taxon>Pontibacillus</taxon>
    </lineage>
</organism>
<dbReference type="EMBL" id="AVPF01000007">
    <property type="protein sequence ID" value="KGX90439.1"/>
    <property type="molecule type" value="Genomic_DNA"/>
</dbReference>
<evidence type="ECO:0000313" key="5">
    <source>
        <dbReference type="EMBL" id="KGX90439.1"/>
    </source>
</evidence>
<dbReference type="InterPro" id="IPR017853">
    <property type="entry name" value="GH"/>
</dbReference>
<dbReference type="Pfam" id="PF18088">
    <property type="entry name" value="Glyco_H_20C_C"/>
    <property type="match status" value="1"/>
</dbReference>
<evidence type="ECO:0000259" key="4">
    <source>
        <dbReference type="Pfam" id="PF18088"/>
    </source>
</evidence>
<protein>
    <submittedName>
        <fullName evidence="5">Glycoside hydrolase</fullName>
    </submittedName>
</protein>
<gene>
    <name evidence="5" type="ORF">N783_16810</name>
</gene>
<dbReference type="InterPro" id="IPR041063">
    <property type="entry name" value="Glyco_H_20C_C"/>
</dbReference>